<dbReference type="Proteomes" id="UP001056120">
    <property type="component" value="Linkage Group LG23"/>
</dbReference>
<reference evidence="2" key="1">
    <citation type="journal article" date="2022" name="Mol. Ecol. Resour.">
        <title>The genomes of chicory, endive, great burdock and yacon provide insights into Asteraceae palaeo-polyploidization history and plant inulin production.</title>
        <authorList>
            <person name="Fan W."/>
            <person name="Wang S."/>
            <person name="Wang H."/>
            <person name="Wang A."/>
            <person name="Jiang F."/>
            <person name="Liu H."/>
            <person name="Zhao H."/>
            <person name="Xu D."/>
            <person name="Zhang Y."/>
        </authorList>
    </citation>
    <scope>NUCLEOTIDE SEQUENCE [LARGE SCALE GENOMIC DNA]</scope>
    <source>
        <strain evidence="2">cv. Yunnan</strain>
    </source>
</reference>
<comment type="caution">
    <text evidence="1">The sequence shown here is derived from an EMBL/GenBank/DDBJ whole genome shotgun (WGS) entry which is preliminary data.</text>
</comment>
<keyword evidence="2" id="KW-1185">Reference proteome</keyword>
<reference evidence="1 2" key="2">
    <citation type="journal article" date="2022" name="Mol. Ecol. Resour.">
        <title>The genomes of chicory, endive, great burdock and yacon provide insights into Asteraceae paleo-polyploidization history and plant inulin production.</title>
        <authorList>
            <person name="Fan W."/>
            <person name="Wang S."/>
            <person name="Wang H."/>
            <person name="Wang A."/>
            <person name="Jiang F."/>
            <person name="Liu H."/>
            <person name="Zhao H."/>
            <person name="Xu D."/>
            <person name="Zhang Y."/>
        </authorList>
    </citation>
    <scope>NUCLEOTIDE SEQUENCE [LARGE SCALE GENOMIC DNA]</scope>
    <source>
        <strain evidence="2">cv. Yunnan</strain>
        <tissue evidence="1">Leaves</tissue>
    </source>
</reference>
<evidence type="ECO:0000313" key="2">
    <source>
        <dbReference type="Proteomes" id="UP001056120"/>
    </source>
</evidence>
<gene>
    <name evidence="1" type="ORF">L1987_68946</name>
</gene>
<sequence>MDLVNLVISPVVQSLMVPVKKHLGFLFSSTKYVKDMKEKMEQLSLTEQDIRHNWDEAVARNHEVSHHVSPWLEKVQKMNEKAQGIPTGEIGCFNVAKRYKAGKQSYNILEEIQTLETWKSKIVFTKAQIPLAETNAILKEKILEMDDYVPNLTYPSYLLQTCHHLQHLELCNDGRVKEVVFEMDSQPPLLLSYLKSISLEGLNDTSHVWKGNWNKFLFPFQNLIEINLHSCHKLKYLFSPLMAKYLSNLKDICIHYCAGIEEVISSRDDEYEENTSTSSQEITTFFPCLETLKLHSLKHLNRVDGGDTRSRSDTISSQSSQVIGAFWSLYQYPRKISIQNCDALSRLVPWCAVRQMNRLEGLSVMNCETMMEVFESEPNVDEGSAHVSTSLTCSTLKNITIVVPQLSNLKSVHIVGCDLLSHVFTFSTLESLKNLKYLSVAYCNAIQVIVKEENGTSFENVVFPRLEKLALDCLPNLKGFFLGMNEFRWPLLDYVRINDCPQLMMFRSGESKTPKLKYICTSLGKHSLECGLNFHGTINEPQTTFPSSSVPTFTKGIPWSFHNLIEIELNSYIYIETIIPSHALLHLQKLQKISIKLRPWIMEVFEVVALEGSGFNQSQTVVKIPNLTQVKLKHLDDMKYLWKSNQWMVLEFPNLTTVSISDCRSLEHVFTCSMVGSLVQLQDLFIRDCKNLEVIVKEEECDGKVNKIMLPHLKSLALFRLPNLKGFCPAVTVFTKGYLCTPELKVIHTTFGTYYVKPDLNSFIKTKQEEVGFLYLMILEKASECEPTSQEAQEEMISHCHLGLLAQLFLLLSSLGSSKEKSRAFCLELIWLVLTFWSIASFFNSIPILNKLIFTGSGIYFSSASATISLHPFHRKAEQEVGFSIHLCVDSNKFWKMDFVSPIISPIVESLMLPLKKHLGFLVSSKNYAKDMDARMKQLKDMAQEVQHKWDTAVANTEVVPERVEPWLEDVKMMNERAQSIQIGGVGCFSVSNRYKAGKRSYHILKEIEELEKRESNIKFTSAKKSLAKNKMIESEQQTNVAYPSYLLHTCHHLQRLALTCDERVEEVVFEMDSPSSRQLATNRDSQPPLLLPYIEVIYLHRLKEMSHVWKCNWNKFLIPQQPPLQFPFQNLININLHSCHKLKYLFSPLMANFLSNLKQIKINDCNGIEEVISSRDDEEEENTTSSHQKTTLFPRLDTLELGYMPRLKSIGGGDTRCRSDKLSSNITNTIHDQFQSAQVIGACWSFNEYPTKIFVYSCDALPSLIPSYAVGQMKRLKELEIKTCKTMTEVFESESSTNNLDESAAIDTTLTSPTVKKHY</sequence>
<accession>A0ACB9B626</accession>
<evidence type="ECO:0000313" key="1">
    <source>
        <dbReference type="EMBL" id="KAI3717368.1"/>
    </source>
</evidence>
<organism evidence="1 2">
    <name type="scientific">Smallanthus sonchifolius</name>
    <dbReference type="NCBI Taxonomy" id="185202"/>
    <lineage>
        <taxon>Eukaryota</taxon>
        <taxon>Viridiplantae</taxon>
        <taxon>Streptophyta</taxon>
        <taxon>Embryophyta</taxon>
        <taxon>Tracheophyta</taxon>
        <taxon>Spermatophyta</taxon>
        <taxon>Magnoliopsida</taxon>
        <taxon>eudicotyledons</taxon>
        <taxon>Gunneridae</taxon>
        <taxon>Pentapetalae</taxon>
        <taxon>asterids</taxon>
        <taxon>campanulids</taxon>
        <taxon>Asterales</taxon>
        <taxon>Asteraceae</taxon>
        <taxon>Asteroideae</taxon>
        <taxon>Heliantheae alliance</taxon>
        <taxon>Millerieae</taxon>
        <taxon>Smallanthus</taxon>
    </lineage>
</organism>
<protein>
    <submittedName>
        <fullName evidence="1">Uncharacterized protein</fullName>
    </submittedName>
</protein>
<name>A0ACB9B626_9ASTR</name>
<dbReference type="EMBL" id="CM042040">
    <property type="protein sequence ID" value="KAI3717368.1"/>
    <property type="molecule type" value="Genomic_DNA"/>
</dbReference>
<proteinExistence type="predicted"/>